<proteinExistence type="predicted"/>
<accession>A0A1T4XZD5</accession>
<reference evidence="3" key="1">
    <citation type="submission" date="2017-02" db="EMBL/GenBank/DDBJ databases">
        <authorList>
            <person name="Varghese N."/>
            <person name="Submissions S."/>
        </authorList>
    </citation>
    <scope>NUCLEOTIDE SEQUENCE [LARGE SCALE GENOMIC DNA]</scope>
    <source>
        <strain evidence="3">ATCC 700200</strain>
    </source>
</reference>
<protein>
    <submittedName>
        <fullName evidence="2">Uncharacterized protein</fullName>
    </submittedName>
</protein>
<dbReference type="OrthoDB" id="185112at2"/>
<feature type="compositionally biased region" description="Low complexity" evidence="1">
    <location>
        <begin position="19"/>
        <end position="37"/>
    </location>
</feature>
<dbReference type="AlphaFoldDB" id="A0A1T4XZD5"/>
<sequence length="301" mass="32804">MTDDTANDAMMNTASSDGAVSAPVSQESVPAAPASESPEAFDFHSILGKDGSFTAGWQEALPEDLREYAAEFGKYPNAMELLRGHANKAKMIGQRTGVKPPGAEAKPEEIAAWRKALGVPETAEGYGIAKPEALPEGVQWDEGTVKEFQTLAHDLHLTPHQVQSLMAFDLKQKEGLVSRGREGVDSYLNEQRTLLEAEWGDRIHENTARALRAAQLLGLDPDDAEIGNSAKMIRALHSASVLMQEDRLLGSRSSTAVMGGEAQAEDIRRNPNNPWHKAYLGHEGKERQQEAAEMIRKLRGV</sequence>
<keyword evidence="3" id="KW-1185">Reference proteome</keyword>
<evidence type="ECO:0000256" key="1">
    <source>
        <dbReference type="SAM" id="MobiDB-lite"/>
    </source>
</evidence>
<organism evidence="2 3">
    <name type="scientific">Prosthecobacter debontii</name>
    <dbReference type="NCBI Taxonomy" id="48467"/>
    <lineage>
        <taxon>Bacteria</taxon>
        <taxon>Pseudomonadati</taxon>
        <taxon>Verrucomicrobiota</taxon>
        <taxon>Verrucomicrobiia</taxon>
        <taxon>Verrucomicrobiales</taxon>
        <taxon>Verrucomicrobiaceae</taxon>
        <taxon>Prosthecobacter</taxon>
    </lineage>
</organism>
<dbReference type="EMBL" id="FUYE01000006">
    <property type="protein sequence ID" value="SKA94922.1"/>
    <property type="molecule type" value="Genomic_DNA"/>
</dbReference>
<dbReference type="Proteomes" id="UP000190774">
    <property type="component" value="Unassembled WGS sequence"/>
</dbReference>
<dbReference type="RefSeq" id="WP_078813448.1">
    <property type="nucleotide sequence ID" value="NZ_FUYE01000006.1"/>
</dbReference>
<name>A0A1T4XZD5_9BACT</name>
<evidence type="ECO:0000313" key="2">
    <source>
        <dbReference type="EMBL" id="SKA94922.1"/>
    </source>
</evidence>
<evidence type="ECO:0000313" key="3">
    <source>
        <dbReference type="Proteomes" id="UP000190774"/>
    </source>
</evidence>
<feature type="region of interest" description="Disordered" evidence="1">
    <location>
        <begin position="1"/>
        <end position="37"/>
    </location>
</feature>
<gene>
    <name evidence="2" type="ORF">SAMN02745166_02243</name>
</gene>